<accession>A0A9E2KGU1</accession>
<reference evidence="2" key="2">
    <citation type="submission" date="2021-04" db="EMBL/GenBank/DDBJ databases">
        <authorList>
            <person name="Gilroy R."/>
        </authorList>
    </citation>
    <scope>NUCLEOTIDE SEQUENCE</scope>
    <source>
        <strain evidence="2">B3-3758</strain>
    </source>
</reference>
<organism evidence="2 3">
    <name type="scientific">Candidatus Bacteroides intestinipullorum</name>
    <dbReference type="NCBI Taxonomy" id="2838471"/>
    <lineage>
        <taxon>Bacteria</taxon>
        <taxon>Pseudomonadati</taxon>
        <taxon>Bacteroidota</taxon>
        <taxon>Bacteroidia</taxon>
        <taxon>Bacteroidales</taxon>
        <taxon>Bacteroidaceae</taxon>
        <taxon>Bacteroides</taxon>
    </lineage>
</organism>
<dbReference type="EMBL" id="JAHLFO010000112">
    <property type="protein sequence ID" value="MBU3814446.1"/>
    <property type="molecule type" value="Genomic_DNA"/>
</dbReference>
<feature type="chain" id="PRO_5038964509" description="Lipoprotein" evidence="1">
    <location>
        <begin position="22"/>
        <end position="288"/>
    </location>
</feature>
<gene>
    <name evidence="2" type="ORF">H9791_08075</name>
</gene>
<reference evidence="2" key="1">
    <citation type="journal article" date="2021" name="PeerJ">
        <title>Extensive microbial diversity within the chicken gut microbiome revealed by metagenomics and culture.</title>
        <authorList>
            <person name="Gilroy R."/>
            <person name="Ravi A."/>
            <person name="Getino M."/>
            <person name="Pursley I."/>
            <person name="Horton D.L."/>
            <person name="Alikhan N.F."/>
            <person name="Baker D."/>
            <person name="Gharbi K."/>
            <person name="Hall N."/>
            <person name="Watson M."/>
            <person name="Adriaenssens E.M."/>
            <person name="Foster-Nyarko E."/>
            <person name="Jarju S."/>
            <person name="Secka A."/>
            <person name="Antonio M."/>
            <person name="Oren A."/>
            <person name="Chaudhuri R.R."/>
            <person name="La Ragione R."/>
            <person name="Hildebrand F."/>
            <person name="Pallen M.J."/>
        </authorList>
    </citation>
    <scope>NUCLEOTIDE SEQUENCE</scope>
    <source>
        <strain evidence="2">B3-3758</strain>
    </source>
</reference>
<name>A0A9E2KGU1_9BACE</name>
<proteinExistence type="predicted"/>
<protein>
    <recommendedName>
        <fullName evidence="4">Lipoprotein</fullName>
    </recommendedName>
</protein>
<dbReference type="PROSITE" id="PS51257">
    <property type="entry name" value="PROKAR_LIPOPROTEIN"/>
    <property type="match status" value="1"/>
</dbReference>
<keyword evidence="1" id="KW-0732">Signal</keyword>
<dbReference type="AlphaFoldDB" id="A0A9E2KGU1"/>
<comment type="caution">
    <text evidence="2">The sequence shown here is derived from an EMBL/GenBank/DDBJ whole genome shotgun (WGS) entry which is preliminary data.</text>
</comment>
<evidence type="ECO:0000313" key="3">
    <source>
        <dbReference type="Proteomes" id="UP000824236"/>
    </source>
</evidence>
<sequence length="288" mass="31263">MKKILFLLPLLAMMFTACDPAVDEIQPAANVTVEDLTNSFQLVARSEGNNNISVALDPVRYVKVYNADTDALLCEGTNPSFQDVPPAKTLNVYVTVINQDGSITKSDAKSIVVSEYTDLPEIFKQVFGYENGTYGTTTWTWDENPDNSNGMYWGNGNYGNDTQPAWWGAPTGADINQQASGAGLPNDGLGGWFSLSLNGVNTSRGETGTVSVSEDVAKANWDIGTMTFSGTMPLMGVQPNQGNARQYVYQILRADDEKLYLSFPEPGVSADAGGTGWFLCFKKIENQQ</sequence>
<evidence type="ECO:0000313" key="2">
    <source>
        <dbReference type="EMBL" id="MBU3814446.1"/>
    </source>
</evidence>
<dbReference type="Proteomes" id="UP000824236">
    <property type="component" value="Unassembled WGS sequence"/>
</dbReference>
<evidence type="ECO:0000256" key="1">
    <source>
        <dbReference type="SAM" id="SignalP"/>
    </source>
</evidence>
<feature type="signal peptide" evidence="1">
    <location>
        <begin position="1"/>
        <end position="21"/>
    </location>
</feature>
<evidence type="ECO:0008006" key="4">
    <source>
        <dbReference type="Google" id="ProtNLM"/>
    </source>
</evidence>